<organism evidence="2 3">
    <name type="scientific">Maudiozyma barnettii</name>
    <dbReference type="NCBI Taxonomy" id="61262"/>
    <lineage>
        <taxon>Eukaryota</taxon>
        <taxon>Fungi</taxon>
        <taxon>Dikarya</taxon>
        <taxon>Ascomycota</taxon>
        <taxon>Saccharomycotina</taxon>
        <taxon>Saccharomycetes</taxon>
        <taxon>Saccharomycetales</taxon>
        <taxon>Saccharomycetaceae</taxon>
        <taxon>Maudiozyma</taxon>
    </lineage>
</organism>
<dbReference type="InterPro" id="IPR055080">
    <property type="entry name" value="Gal80p-like_C"/>
</dbReference>
<evidence type="ECO:0000259" key="1">
    <source>
        <dbReference type="Pfam" id="PF22685"/>
    </source>
</evidence>
<feature type="domain" description="Gal80p-like C-terminal" evidence="1">
    <location>
        <begin position="146"/>
        <end position="297"/>
    </location>
</feature>
<dbReference type="InterPro" id="IPR051317">
    <property type="entry name" value="Gfo/Idh/MocA_oxidoreduct"/>
</dbReference>
<dbReference type="GeneID" id="64857653"/>
<sequence length="436" mass="48928">MTQNSAIKVGFVGLNCANTLAIKTHCQAILQVSSFFEISAIYNDNIQKSLDIIDRLSLQDAVAYPSLKQLVSNSGIDMIVFTSNGEQIYDNIMSTLDNIREEENQIKYLLFEWSLNFSLTQTEFLVNQTIELDIQTIITLQSRKSPYIIRAKELIEDGSIGKINSIEVAGNGNWFGYERLEKSPQFLYEMGARRDLVSYCFGHTIDALEYITGSYFSTISSMIFNNIPEQTLVDDMGNSLGRNVQKNVPDHLLFQGKLIRGNVPVSCSIKGGKPTKKFTKNLVIDIHGTKGDLKIEGDAGFIEISNLVLYHSGIKVDVNASVQDIPPEGQVIYNTDDEVLEFFHYRNYNALVGNMAKLYQSIADFNDRKLGRFQDVSPLEISQKQQTDELLLIQGLQMDGFPTLLDALALYRLVENVYKSNAVGSTLNVSNINQYP</sequence>
<gene>
    <name evidence="2" type="ORF">KABA2_04S11154</name>
</gene>
<dbReference type="PANTHER" id="PTHR43708:SF1">
    <property type="entry name" value="GALACTOSE_LACTOSE METABOLISM REGULATORY PROTEIN GAL80"/>
    <property type="match status" value="1"/>
</dbReference>
<keyword evidence="3" id="KW-1185">Reference proteome</keyword>
<proteinExistence type="predicted"/>
<name>A0A8H2VFJ1_9SACH</name>
<dbReference type="RefSeq" id="XP_041406495.1">
    <property type="nucleotide sequence ID" value="XM_041550561.1"/>
</dbReference>
<reference evidence="2 3" key="1">
    <citation type="submission" date="2020-05" db="EMBL/GenBank/DDBJ databases">
        <authorList>
            <person name="Casaregola S."/>
            <person name="Devillers H."/>
            <person name="Grondin C."/>
        </authorList>
    </citation>
    <scope>NUCLEOTIDE SEQUENCE [LARGE SCALE GENOMIC DNA]</scope>
    <source>
        <strain evidence="2 3">CLIB 1767</strain>
    </source>
</reference>
<dbReference type="InterPro" id="IPR036291">
    <property type="entry name" value="NAD(P)-bd_dom_sf"/>
</dbReference>
<dbReference type="Proteomes" id="UP000644660">
    <property type="component" value="Unassembled WGS sequence"/>
</dbReference>
<dbReference type="EMBL" id="CAEFZW010000004">
    <property type="protein sequence ID" value="CAB4254651.1"/>
    <property type="molecule type" value="Genomic_DNA"/>
</dbReference>
<dbReference type="Pfam" id="PF22685">
    <property type="entry name" value="Gal80p_C-like"/>
    <property type="match status" value="1"/>
</dbReference>
<dbReference type="PANTHER" id="PTHR43708">
    <property type="entry name" value="CONSERVED EXPRESSED OXIDOREDUCTASE (EUROFUNG)"/>
    <property type="match status" value="1"/>
</dbReference>
<dbReference type="AlphaFoldDB" id="A0A8H2VFJ1"/>
<accession>A0A8H2VFJ1</accession>
<dbReference type="SUPFAM" id="SSF55347">
    <property type="entry name" value="Glyceraldehyde-3-phosphate dehydrogenase-like, C-terminal domain"/>
    <property type="match status" value="1"/>
</dbReference>
<dbReference type="SUPFAM" id="SSF51735">
    <property type="entry name" value="NAD(P)-binding Rossmann-fold domains"/>
    <property type="match status" value="1"/>
</dbReference>
<evidence type="ECO:0000313" key="2">
    <source>
        <dbReference type="EMBL" id="CAB4254651.1"/>
    </source>
</evidence>
<dbReference type="Gene3D" id="3.30.360.10">
    <property type="entry name" value="Dihydrodipicolinate Reductase, domain 2"/>
    <property type="match status" value="1"/>
</dbReference>
<protein>
    <submittedName>
        <fullName evidence="2">Similar to Saccharomyces cerevisiae YML051W GAL80 Transcriptional regulator involved in the repression of GAL genes in the absence of galactose</fullName>
    </submittedName>
</protein>
<comment type="caution">
    <text evidence="2">The sequence shown here is derived from an EMBL/GenBank/DDBJ whole genome shotgun (WGS) entry which is preliminary data.</text>
</comment>
<dbReference type="OrthoDB" id="64915at2759"/>
<evidence type="ECO:0000313" key="3">
    <source>
        <dbReference type="Proteomes" id="UP000644660"/>
    </source>
</evidence>